<dbReference type="InterPro" id="IPR003695">
    <property type="entry name" value="Ppx_GppA_N"/>
</dbReference>
<dbReference type="InterPro" id="IPR043129">
    <property type="entry name" value="ATPase_NBD"/>
</dbReference>
<dbReference type="Gene3D" id="3.30.420.40">
    <property type="match status" value="1"/>
</dbReference>
<accession>A0A6I4RMF1</accession>
<reference evidence="2 3" key="1">
    <citation type="submission" date="2019-06" db="EMBL/GenBank/DDBJ databases">
        <title>Phylogeography and genetic diversity of Francisella tularensis subsp. holarctica in France (1947-2018).</title>
        <authorList>
            <person name="Kevin M."/>
            <person name="Madani N."/>
            <person name="Maurin M."/>
        </authorList>
    </citation>
    <scope>NUCLEOTIDE SEQUENCE [LARGE SCALE GENOMIC DNA]</scope>
    <source>
        <strain evidence="2 3">ATCC 15482</strain>
    </source>
</reference>
<dbReference type="AlphaFoldDB" id="A0A6I4RMF1"/>
<dbReference type="Proteomes" id="UP000469081">
    <property type="component" value="Unassembled WGS sequence"/>
</dbReference>
<sequence>MFYMSKIVATVDLGSNSFHMLISEIKPDGEVVTLSKQKHKVQLRAGLNNNLTISKDAQERAIECLEFFAQEIQKYKVEYVRAVGTYTLRKAKNNIKGFKKKLDKALGTKIKIISGSEEARLVYVGARDNHDIKQKTLVIDIGGGSTEFVIGRGNKILIARSLDMGCVGMQKDFFANEKLDFANFHAAAAKAREIIAPILYRYKRIGWSTALGSSGTIISVTNICQKLTGNSVITKDFLNDLITMMMDKREVEHIRFEGLREDRESVLAGGVVILYAIFDCLGISEMRLSNGAVREGMLYELVKSKYKIVIN</sequence>
<protein>
    <submittedName>
        <fullName evidence="2">Ppx/GppA family phosphatase</fullName>
    </submittedName>
</protein>
<dbReference type="EMBL" id="VJEZ01000003">
    <property type="protein sequence ID" value="MWZ39534.1"/>
    <property type="molecule type" value="Genomic_DNA"/>
</dbReference>
<dbReference type="PANTHER" id="PTHR30005">
    <property type="entry name" value="EXOPOLYPHOSPHATASE"/>
    <property type="match status" value="1"/>
</dbReference>
<organism evidence="2 3">
    <name type="scientific">Francisella tularensis</name>
    <dbReference type="NCBI Taxonomy" id="263"/>
    <lineage>
        <taxon>Bacteria</taxon>
        <taxon>Pseudomonadati</taxon>
        <taxon>Pseudomonadota</taxon>
        <taxon>Gammaproteobacteria</taxon>
        <taxon>Thiotrichales</taxon>
        <taxon>Francisellaceae</taxon>
        <taxon>Francisella</taxon>
    </lineage>
</organism>
<dbReference type="GO" id="GO:0016462">
    <property type="term" value="F:pyrophosphatase activity"/>
    <property type="evidence" value="ECO:0007669"/>
    <property type="project" value="TreeGrafter"/>
</dbReference>
<dbReference type="PANTHER" id="PTHR30005:SF0">
    <property type="entry name" value="RETROGRADE REGULATION PROTEIN 2"/>
    <property type="match status" value="1"/>
</dbReference>
<dbReference type="InterPro" id="IPR050273">
    <property type="entry name" value="GppA/Ppx_hydrolase"/>
</dbReference>
<comment type="caution">
    <text evidence="2">The sequence shown here is derived from an EMBL/GenBank/DDBJ whole genome shotgun (WGS) entry which is preliminary data.</text>
</comment>
<dbReference type="SUPFAM" id="SSF53067">
    <property type="entry name" value="Actin-like ATPase domain"/>
    <property type="match status" value="2"/>
</dbReference>
<name>A0A6I4RMF1_FRATU</name>
<dbReference type="Gene3D" id="3.30.420.150">
    <property type="entry name" value="Exopolyphosphatase. Domain 2"/>
    <property type="match status" value="1"/>
</dbReference>
<gene>
    <name evidence="2" type="ORF">FNC33_03070</name>
</gene>
<dbReference type="Pfam" id="PF02541">
    <property type="entry name" value="Ppx-GppA"/>
    <property type="match status" value="1"/>
</dbReference>
<feature type="domain" description="Ppx/GppA phosphatase N-terminal" evidence="1">
    <location>
        <begin position="28"/>
        <end position="304"/>
    </location>
</feature>
<proteinExistence type="predicted"/>
<evidence type="ECO:0000313" key="3">
    <source>
        <dbReference type="Proteomes" id="UP000469081"/>
    </source>
</evidence>
<dbReference type="CDD" id="cd24053">
    <property type="entry name" value="ASKHA_NBD_EcPPX-GppA-like"/>
    <property type="match status" value="1"/>
</dbReference>
<evidence type="ECO:0000259" key="1">
    <source>
        <dbReference type="Pfam" id="PF02541"/>
    </source>
</evidence>
<evidence type="ECO:0000313" key="2">
    <source>
        <dbReference type="EMBL" id="MWZ39534.1"/>
    </source>
</evidence>